<comment type="caution">
    <text evidence="2">The sequence shown here is derived from an EMBL/GenBank/DDBJ whole genome shotgun (WGS) entry which is preliminary data.</text>
</comment>
<evidence type="ECO:0000313" key="2">
    <source>
        <dbReference type="EMBL" id="MEA5520749.1"/>
    </source>
</evidence>
<sequence>MCSFFFDTAYSSGFCVGSYLGYLAFKMLQNPAQPASFVAISVWFISATILYRIEYEVRRIIHPKTLSRLIFMSLIIGFISSGIITFQGEDVQYLSDSSLASEISSSEDESSTLEEEYSDLWDTIAEHDASYDDVYDDVEYDTFNDALNAGMEAAMLAQTAKSSQEWNKVSEIWKEAIELLEDVPESSPNLEIAQNKIEEYQKNLNYSQQQANQNAQYEALIPPDLNFKKGLEEASSAAFFVQTAKSKPEWEFVATQWQNAIVYMKQVQPSDTNYKAAQERVVQYQKNLEYARLAGSQAKE</sequence>
<name>A0ABU5U0M4_9CYAN</name>
<feature type="transmembrane region" description="Helical" evidence="1">
    <location>
        <begin position="35"/>
        <end position="53"/>
    </location>
</feature>
<organism evidence="2 3">
    <name type="scientific">Limnoraphis robusta CCNP1315</name>
    <dbReference type="NCBI Taxonomy" id="3110306"/>
    <lineage>
        <taxon>Bacteria</taxon>
        <taxon>Bacillati</taxon>
        <taxon>Cyanobacteriota</taxon>
        <taxon>Cyanophyceae</taxon>
        <taxon>Oscillatoriophycideae</taxon>
        <taxon>Oscillatoriales</taxon>
        <taxon>Sirenicapillariaceae</taxon>
        <taxon>Limnoraphis</taxon>
    </lineage>
</organism>
<gene>
    <name evidence="2" type="ORF">VB854_17550</name>
</gene>
<dbReference type="Proteomes" id="UP001301728">
    <property type="component" value="Unassembled WGS sequence"/>
</dbReference>
<evidence type="ECO:0000313" key="3">
    <source>
        <dbReference type="Proteomes" id="UP001301728"/>
    </source>
</evidence>
<keyword evidence="1" id="KW-1133">Transmembrane helix</keyword>
<protein>
    <submittedName>
        <fullName evidence="2">Uncharacterized protein</fullName>
    </submittedName>
</protein>
<evidence type="ECO:0000256" key="1">
    <source>
        <dbReference type="SAM" id="Phobius"/>
    </source>
</evidence>
<proteinExistence type="predicted"/>
<accession>A0ABU5U0M4</accession>
<dbReference type="EMBL" id="JAYGHT010000092">
    <property type="protein sequence ID" value="MEA5520749.1"/>
    <property type="molecule type" value="Genomic_DNA"/>
</dbReference>
<dbReference type="RefSeq" id="WP_323221256.1">
    <property type="nucleotide sequence ID" value="NZ_JAYGHT010000092.1"/>
</dbReference>
<feature type="transmembrane region" description="Helical" evidence="1">
    <location>
        <begin position="65"/>
        <end position="86"/>
    </location>
</feature>
<reference evidence="2 3" key="1">
    <citation type="submission" date="2023-12" db="EMBL/GenBank/DDBJ databases">
        <title>Baltic Sea Cyanobacteria.</title>
        <authorList>
            <person name="Delbaje E."/>
            <person name="Fewer D.P."/>
            <person name="Shishido T.K."/>
        </authorList>
    </citation>
    <scope>NUCLEOTIDE SEQUENCE [LARGE SCALE GENOMIC DNA]</scope>
    <source>
        <strain evidence="2 3">CCNP 1315</strain>
    </source>
</reference>
<keyword evidence="3" id="KW-1185">Reference proteome</keyword>
<keyword evidence="1" id="KW-0472">Membrane</keyword>
<keyword evidence="1" id="KW-0812">Transmembrane</keyword>